<keyword evidence="2" id="KW-1185">Reference proteome</keyword>
<evidence type="ECO:0000313" key="1">
    <source>
        <dbReference type="EMBL" id="KIL34541.1"/>
    </source>
</evidence>
<accession>A0ABR5A0E9</accession>
<name>A0ABR5A0E9_9BACL</name>
<dbReference type="EMBL" id="JXAL01000029">
    <property type="protein sequence ID" value="KIL34541.1"/>
    <property type="molecule type" value="Genomic_DNA"/>
</dbReference>
<organism evidence="1 2">
    <name type="scientific">Cohnella kolymensis</name>
    <dbReference type="NCBI Taxonomy" id="1590652"/>
    <lineage>
        <taxon>Bacteria</taxon>
        <taxon>Bacillati</taxon>
        <taxon>Bacillota</taxon>
        <taxon>Bacilli</taxon>
        <taxon>Bacillales</taxon>
        <taxon>Paenibacillaceae</taxon>
        <taxon>Cohnella</taxon>
    </lineage>
</organism>
<protein>
    <submittedName>
        <fullName evidence="1">Uncharacterized protein</fullName>
    </submittedName>
</protein>
<proteinExistence type="predicted"/>
<dbReference type="Proteomes" id="UP000054526">
    <property type="component" value="Unassembled WGS sequence"/>
</dbReference>
<gene>
    <name evidence="1" type="ORF">SD71_18845</name>
</gene>
<reference evidence="1 2" key="1">
    <citation type="submission" date="2014-12" db="EMBL/GenBank/DDBJ databases">
        <title>Draft genome sequence of Cohnella kolymensis strain B-2846.</title>
        <authorList>
            <person name="Karlyshev A.V."/>
            <person name="Kudryashova E.B."/>
        </authorList>
    </citation>
    <scope>NUCLEOTIDE SEQUENCE [LARGE SCALE GENOMIC DNA]</scope>
    <source>
        <strain evidence="1 2">VKM B-2846</strain>
    </source>
</reference>
<evidence type="ECO:0000313" key="2">
    <source>
        <dbReference type="Proteomes" id="UP000054526"/>
    </source>
</evidence>
<comment type="caution">
    <text evidence="1">The sequence shown here is derived from an EMBL/GenBank/DDBJ whole genome shotgun (WGS) entry which is preliminary data.</text>
</comment>
<sequence length="73" mass="7929">MASQVNTAENRCSQELKREVRCKTDAVPPLSMGSNPEAATVASADVNGKARKAMIQEPGNLPVFDKHPITYEE</sequence>